<protein>
    <submittedName>
        <fullName evidence="1">Uncharacterized protein</fullName>
    </submittedName>
</protein>
<evidence type="ECO:0000313" key="1">
    <source>
        <dbReference type="EMBL" id="KAJ8725322.1"/>
    </source>
</evidence>
<dbReference type="Proteomes" id="UP001231649">
    <property type="component" value="Chromosome 15"/>
</dbReference>
<sequence length="208" mass="22091">MCRRRALVDAGAGTPPPPDTAAHAPPPPLPQPLKKNKAWKLFRDIDKDKLCDNEPDRVEVYYFEHGSGDFLSACGGGRPTRVERATRRGSRAAAALLAELLAAPQLLLALPVALLLHVQRVALLALRGAASGMVQTASDYALKPALALAFNALVQPLLVFCGNVLRGAREALRPLAGALGDALEPAARVLAAVRLVDVHLACPHHDHV</sequence>
<keyword evidence="2" id="KW-1185">Reference proteome</keyword>
<accession>A0ACC2QTX0</accession>
<reference evidence="1" key="1">
    <citation type="submission" date="2023-03" db="EMBL/GenBank/DDBJ databases">
        <title>Chromosome-level genomes of two armyworms, Mythimna separata and Mythimna loreyi, provide insights into the biosynthesis and reception of sex pheromones.</title>
        <authorList>
            <person name="Zhao H."/>
        </authorList>
    </citation>
    <scope>NUCLEOTIDE SEQUENCE</scope>
    <source>
        <strain evidence="1">BeijingLab</strain>
    </source>
</reference>
<gene>
    <name evidence="1" type="ORF">PYW08_003505</name>
</gene>
<organism evidence="1 2">
    <name type="scientific">Mythimna loreyi</name>
    <dbReference type="NCBI Taxonomy" id="667449"/>
    <lineage>
        <taxon>Eukaryota</taxon>
        <taxon>Metazoa</taxon>
        <taxon>Ecdysozoa</taxon>
        <taxon>Arthropoda</taxon>
        <taxon>Hexapoda</taxon>
        <taxon>Insecta</taxon>
        <taxon>Pterygota</taxon>
        <taxon>Neoptera</taxon>
        <taxon>Endopterygota</taxon>
        <taxon>Lepidoptera</taxon>
        <taxon>Glossata</taxon>
        <taxon>Ditrysia</taxon>
        <taxon>Noctuoidea</taxon>
        <taxon>Noctuidae</taxon>
        <taxon>Noctuinae</taxon>
        <taxon>Hadenini</taxon>
        <taxon>Mythimna</taxon>
    </lineage>
</organism>
<comment type="caution">
    <text evidence="1">The sequence shown here is derived from an EMBL/GenBank/DDBJ whole genome shotgun (WGS) entry which is preliminary data.</text>
</comment>
<name>A0ACC2QTX0_9NEOP</name>
<dbReference type="EMBL" id="CM056791">
    <property type="protein sequence ID" value="KAJ8725322.1"/>
    <property type="molecule type" value="Genomic_DNA"/>
</dbReference>
<proteinExistence type="predicted"/>
<evidence type="ECO:0000313" key="2">
    <source>
        <dbReference type="Proteomes" id="UP001231649"/>
    </source>
</evidence>